<feature type="domain" description="F-box protein At3g26010-like beta-propeller" evidence="1">
    <location>
        <begin position="5"/>
        <end position="103"/>
    </location>
</feature>
<proteinExistence type="predicted"/>
<accession>D7LRX3</accession>
<evidence type="ECO:0000259" key="1">
    <source>
        <dbReference type="Pfam" id="PF24750"/>
    </source>
</evidence>
<dbReference type="Gramene" id="scaffold_501798.1">
    <property type="protein sequence ID" value="scaffold_501798.1"/>
    <property type="gene ID" value="scaffold_501798.1"/>
</dbReference>
<dbReference type="STRING" id="81972.D7LRX3"/>
<evidence type="ECO:0000313" key="2">
    <source>
        <dbReference type="EMBL" id="EFH53871.1"/>
    </source>
</evidence>
<dbReference type="Proteomes" id="UP000008694">
    <property type="component" value="Unassembled WGS sequence"/>
</dbReference>
<organism evidence="3">
    <name type="scientific">Arabidopsis lyrata subsp. lyrata</name>
    <name type="common">Lyre-leaved rock-cress</name>
    <dbReference type="NCBI Taxonomy" id="81972"/>
    <lineage>
        <taxon>Eukaryota</taxon>
        <taxon>Viridiplantae</taxon>
        <taxon>Streptophyta</taxon>
        <taxon>Embryophyta</taxon>
        <taxon>Tracheophyta</taxon>
        <taxon>Spermatophyta</taxon>
        <taxon>Magnoliopsida</taxon>
        <taxon>eudicotyledons</taxon>
        <taxon>Gunneridae</taxon>
        <taxon>Pentapetalae</taxon>
        <taxon>rosids</taxon>
        <taxon>malvids</taxon>
        <taxon>Brassicales</taxon>
        <taxon>Brassicaceae</taxon>
        <taxon>Camelineae</taxon>
        <taxon>Arabidopsis</taxon>
    </lineage>
</organism>
<evidence type="ECO:0000313" key="3">
    <source>
        <dbReference type="Proteomes" id="UP000008694"/>
    </source>
</evidence>
<name>D7LRX3_ARALL</name>
<keyword evidence="3" id="KW-1185">Reference proteome</keyword>
<dbReference type="HOGENOM" id="CLU_2200539_0_0_1"/>
<dbReference type="EMBL" id="GL348717">
    <property type="protein sequence ID" value="EFH53871.1"/>
    <property type="molecule type" value="Genomic_DNA"/>
</dbReference>
<protein>
    <recommendedName>
        <fullName evidence="1">F-box protein At3g26010-like beta-propeller domain-containing protein</fullName>
    </recommendedName>
</protein>
<reference evidence="3" key="1">
    <citation type="journal article" date="2011" name="Nat. Genet.">
        <title>The Arabidopsis lyrata genome sequence and the basis of rapid genome size change.</title>
        <authorList>
            <person name="Hu T.T."/>
            <person name="Pattyn P."/>
            <person name="Bakker E.G."/>
            <person name="Cao J."/>
            <person name="Cheng J.-F."/>
            <person name="Clark R.M."/>
            <person name="Fahlgren N."/>
            <person name="Fawcett J.A."/>
            <person name="Grimwood J."/>
            <person name="Gundlach H."/>
            <person name="Haberer G."/>
            <person name="Hollister J.D."/>
            <person name="Ossowski S."/>
            <person name="Ottilar R.P."/>
            <person name="Salamov A.A."/>
            <person name="Schneeberger K."/>
            <person name="Spannagl M."/>
            <person name="Wang X."/>
            <person name="Yang L."/>
            <person name="Nasrallah M.E."/>
            <person name="Bergelson J."/>
            <person name="Carrington J.C."/>
            <person name="Gaut B.S."/>
            <person name="Schmutz J."/>
            <person name="Mayer K.F.X."/>
            <person name="Van de Peer Y."/>
            <person name="Grigoriev I.V."/>
            <person name="Nordborg M."/>
            <person name="Weigel D."/>
            <person name="Guo Y.-L."/>
        </authorList>
    </citation>
    <scope>NUCLEOTIDE SEQUENCE [LARGE SCALE GENOMIC DNA]</scope>
    <source>
        <strain evidence="3">cv. MN47</strain>
    </source>
</reference>
<gene>
    <name evidence="2" type="ORF">ARALYDRAFT_906094</name>
</gene>
<dbReference type="Pfam" id="PF24750">
    <property type="entry name" value="b-prop_At3g26010-like"/>
    <property type="match status" value="1"/>
</dbReference>
<dbReference type="InterPro" id="IPR056592">
    <property type="entry name" value="Beta-prop_At3g26010-like"/>
</dbReference>
<dbReference type="AlphaFoldDB" id="D7LRX3"/>
<sequence>MEAKEWRWQLVSEISPTFIETGFEYLLLAINPFDANIVYLWSWKHQSLLFFNLLNGNFVIHNQIEYNDQTYIIKYVNCPVVMKIIQKIRCCLFCLPQWLYRIPDITGV</sequence>